<protein>
    <submittedName>
        <fullName evidence="2">Movement protein p41</fullName>
    </submittedName>
</protein>
<evidence type="ECO:0000313" key="2">
    <source>
        <dbReference type="EMBL" id="WLW14335.1"/>
    </source>
</evidence>
<reference evidence="2" key="1">
    <citation type="journal article" date="2023" name="Viruses">
        <title>Discovery and Analyses of Caulimovirid-like Sequences in Upland Cotton (Gossypium hirsutum).</title>
        <authorList>
            <person name="Aboughanem-Sabanadzovic N."/>
            <person name="Allen T.W."/>
            <person name="Frelichowski J."/>
            <person name="Scheffler J."/>
            <person name="Sabanadzovic S."/>
        </authorList>
    </citation>
    <scope>NUCLEOTIDE SEQUENCE</scope>
    <source>
        <strain evidence="2">DEC02-76</strain>
    </source>
</reference>
<organism evidence="2">
    <name type="scientific">Endogenous cotton pararetrovirus</name>
    <dbReference type="NCBI Taxonomy" id="3062848"/>
    <lineage>
        <taxon>Viruses</taxon>
        <taxon>Riboviria</taxon>
        <taxon>Pararnavirae</taxon>
        <taxon>Artverviricota</taxon>
        <taxon>Revtraviricetes</taxon>
        <taxon>Ortervirales</taxon>
    </lineage>
</organism>
<dbReference type="PANTHER" id="PTHR47599">
    <property type="entry name" value="CELL-TO-CELL MOVEMENT PROTEIN"/>
    <property type="match status" value="1"/>
</dbReference>
<reference evidence="2" key="2">
    <citation type="submission" date="2023-06" db="EMBL/GenBank/DDBJ databases">
        <authorList>
            <person name="Aboughanem-Sabanadzovic N."/>
            <person name="Allen T."/>
            <person name="Frelichowski J."/>
            <person name="Scheffler J."/>
            <person name="Sabanadzovic S."/>
        </authorList>
    </citation>
    <scope>NUCLEOTIDE SEQUENCE</scope>
    <source>
        <strain evidence="2">DEC02-76</strain>
    </source>
</reference>
<dbReference type="InterPro" id="IPR051596">
    <property type="entry name" value="Caulimoviridae_Movement"/>
</dbReference>
<dbReference type="Pfam" id="PF01107">
    <property type="entry name" value="MP"/>
    <property type="match status" value="1"/>
</dbReference>
<dbReference type="InterPro" id="IPR028919">
    <property type="entry name" value="Viral_movement"/>
</dbReference>
<dbReference type="PANTHER" id="PTHR47599:SF3">
    <property type="entry name" value="CELL-TO-CELL MOVEMENT PROTEIN"/>
    <property type="match status" value="1"/>
</dbReference>
<name>A0AA50EWV3_9VIRU</name>
<proteinExistence type="predicted"/>
<accession>A0AA50EWV3</accession>
<evidence type="ECO:0000256" key="1">
    <source>
        <dbReference type="ARBA" id="ARBA00023054"/>
    </source>
</evidence>
<dbReference type="EMBL" id="OR269951">
    <property type="protein sequence ID" value="WLW14335.1"/>
    <property type="molecule type" value="Genomic_RNA"/>
</dbReference>
<sequence length="357" mass="40962">MSTNSEISTNIGNNLDNEVIIRNIDDNETYQREILVNANKLSKIEKKGKITLEDGQDIKDNLSQQFKRLFDRENILFLGKFVEELPIQIKQATGNTVLPFITQQSLEEKLSKIPKKDRTKIKYIHFGKAQIIIKPTIKSGIDTPIEIIVYDRRITSNNINEIIIGRLEGNLGYPAVKFDVSLQIGIPIISNYLGKSIGLSFRYLRQDLMNQDDYPFSILYAVGYGLSNSHYSVNFKTSNKIEIEQIFAETSTKLIEIPRSHFSLPKLTNGDRIEETSENIFRNYNDSTALVPKQGFSLNRSQSQSFRLPRQEYEIPVEHPSSIPIILEEPTNIHTVINTQKDLNEVKEMIRKIDNKL</sequence>
<keyword evidence="1" id="KW-0175">Coiled coil</keyword>